<accession>A0A6C0FQQ9</accession>
<gene>
    <name evidence="1" type="ORF">GXP70_05450</name>
</gene>
<dbReference type="EMBL" id="CP048209">
    <property type="protein sequence ID" value="QHT59468.1"/>
    <property type="molecule type" value="Genomic_DNA"/>
</dbReference>
<name>A0A6C0FQQ9_9BACL</name>
<sequence>MNYEISIHLYDDWVDTVKVIFRGSGHPLPDHLTPDQAALAYFLQTAASQEEALRQRAENEERLHDIQQKLVDNFETVILPDLRSRTGYEGHAFAFKWVYNQGEHIIEEHSSYRIPL</sequence>
<protein>
    <submittedName>
        <fullName evidence="1">Uncharacterized protein</fullName>
    </submittedName>
</protein>
<reference evidence="1 2" key="1">
    <citation type="submission" date="2020-01" db="EMBL/GenBank/DDBJ databases">
        <title>Paenibacillus sp. nov., isolated from tomato rhizosphere.</title>
        <authorList>
            <person name="Weon H.-Y."/>
            <person name="Lee S.A."/>
        </authorList>
    </citation>
    <scope>NUCLEOTIDE SEQUENCE [LARGE SCALE GENOMIC DNA]</scope>
    <source>
        <strain evidence="1 2">12200R-189</strain>
    </source>
</reference>
<dbReference type="KEGG" id="plyc:GXP70_05450"/>
<organism evidence="1 2">
    <name type="scientific">Paenibacillus lycopersici</name>
    <dbReference type="NCBI Taxonomy" id="2704462"/>
    <lineage>
        <taxon>Bacteria</taxon>
        <taxon>Bacillati</taxon>
        <taxon>Bacillota</taxon>
        <taxon>Bacilli</taxon>
        <taxon>Bacillales</taxon>
        <taxon>Paenibacillaceae</taxon>
        <taxon>Paenibacillus</taxon>
    </lineage>
</organism>
<proteinExistence type="predicted"/>
<keyword evidence="2" id="KW-1185">Reference proteome</keyword>
<dbReference type="RefSeq" id="WP_162355534.1">
    <property type="nucleotide sequence ID" value="NZ_CP048209.1"/>
</dbReference>
<evidence type="ECO:0000313" key="2">
    <source>
        <dbReference type="Proteomes" id="UP000476064"/>
    </source>
</evidence>
<dbReference type="Proteomes" id="UP000476064">
    <property type="component" value="Chromosome"/>
</dbReference>
<dbReference type="AlphaFoldDB" id="A0A6C0FQQ9"/>
<evidence type="ECO:0000313" key="1">
    <source>
        <dbReference type="EMBL" id="QHT59468.1"/>
    </source>
</evidence>